<dbReference type="Proteomes" id="UP000186940">
    <property type="component" value="Unassembled WGS sequence"/>
</dbReference>
<dbReference type="PANTHER" id="PTHR43724">
    <property type="entry name" value="PYRUVATE SYNTHASE SUBUNIT PORD"/>
    <property type="match status" value="1"/>
</dbReference>
<dbReference type="GO" id="GO:0016625">
    <property type="term" value="F:oxidoreductase activity, acting on the aldehyde or oxo group of donors, iron-sulfur protein as acceptor"/>
    <property type="evidence" value="ECO:0007669"/>
    <property type="project" value="InterPro"/>
</dbReference>
<dbReference type="GO" id="GO:0051539">
    <property type="term" value="F:4 iron, 4 sulfur cluster binding"/>
    <property type="evidence" value="ECO:0007669"/>
    <property type="project" value="UniProtKB-KW"/>
</dbReference>
<evidence type="ECO:0000256" key="7">
    <source>
        <dbReference type="ARBA" id="ARBA00022982"/>
    </source>
</evidence>
<evidence type="ECO:0000256" key="8">
    <source>
        <dbReference type="ARBA" id="ARBA00023004"/>
    </source>
</evidence>
<proteinExistence type="predicted"/>
<keyword evidence="5" id="KW-0479">Metal-binding</keyword>
<evidence type="ECO:0000256" key="3">
    <source>
        <dbReference type="ARBA" id="ARBA00022448"/>
    </source>
</evidence>
<dbReference type="InterPro" id="IPR011898">
    <property type="entry name" value="PorD_KorD"/>
</dbReference>
<dbReference type="PROSITE" id="PS51379">
    <property type="entry name" value="4FE4S_FER_2"/>
    <property type="match status" value="2"/>
</dbReference>
<feature type="domain" description="4Fe-4S ferredoxin-type" evidence="10">
    <location>
        <begin position="55"/>
        <end position="84"/>
    </location>
</feature>
<dbReference type="AlphaFoldDB" id="A0A1F2PCN0"/>
<comment type="caution">
    <text evidence="11">The sequence shown here is derived from an EMBL/GenBank/DDBJ whole genome shotgun (WGS) entry which is preliminary data.</text>
</comment>
<dbReference type="Pfam" id="PF14697">
    <property type="entry name" value="Fer4_21"/>
    <property type="match status" value="1"/>
</dbReference>
<evidence type="ECO:0000259" key="10">
    <source>
        <dbReference type="PROSITE" id="PS51379"/>
    </source>
</evidence>
<keyword evidence="6" id="KW-0677">Repeat</keyword>
<evidence type="ECO:0000256" key="1">
    <source>
        <dbReference type="ARBA" id="ARBA00001966"/>
    </source>
</evidence>
<keyword evidence="9" id="KW-0411">Iron-sulfur</keyword>
<dbReference type="GO" id="GO:0046872">
    <property type="term" value="F:metal ion binding"/>
    <property type="evidence" value="ECO:0007669"/>
    <property type="project" value="UniProtKB-KW"/>
</dbReference>
<keyword evidence="7" id="KW-0249">Electron transport</keyword>
<dbReference type="EMBL" id="LYOS01000001">
    <property type="protein sequence ID" value="OFV68441.1"/>
    <property type="molecule type" value="Genomic_DNA"/>
</dbReference>
<organism evidence="11 12">
    <name type="scientific">Candidatus Syntropharchaeum caldarium</name>
    <dbReference type="NCBI Taxonomy" id="1838285"/>
    <lineage>
        <taxon>Archaea</taxon>
        <taxon>Methanobacteriati</taxon>
        <taxon>Methanobacteriota</taxon>
        <taxon>Stenosarchaea group</taxon>
        <taxon>Methanomicrobia</taxon>
        <taxon>Methanosarcinales</taxon>
        <taxon>ANME-2 cluster</taxon>
        <taxon>Candidatus Syntropharchaeum</taxon>
    </lineage>
</organism>
<keyword evidence="4" id="KW-0004">4Fe-4S</keyword>
<evidence type="ECO:0000313" key="12">
    <source>
        <dbReference type="Proteomes" id="UP000186940"/>
    </source>
</evidence>
<accession>A0A1F2PCN0</accession>
<evidence type="ECO:0000256" key="6">
    <source>
        <dbReference type="ARBA" id="ARBA00022737"/>
    </source>
</evidence>
<reference evidence="11" key="1">
    <citation type="submission" date="2016-05" db="EMBL/GenBank/DDBJ databases">
        <title>Microbial consortia oxidize butane by reversing methanogenesis.</title>
        <authorList>
            <person name="Laso-Perez R."/>
            <person name="Richter M."/>
            <person name="Wegener G."/>
            <person name="Musat F."/>
        </authorList>
    </citation>
    <scope>NUCLEOTIDE SEQUENCE [LARGE SCALE GENOMIC DNA]</scope>
    <source>
        <strain evidence="11">BOX2</strain>
    </source>
</reference>
<evidence type="ECO:0000256" key="5">
    <source>
        <dbReference type="ARBA" id="ARBA00022723"/>
    </source>
</evidence>
<evidence type="ECO:0000256" key="4">
    <source>
        <dbReference type="ARBA" id="ARBA00022485"/>
    </source>
</evidence>
<evidence type="ECO:0000256" key="2">
    <source>
        <dbReference type="ARBA" id="ARBA00011595"/>
    </source>
</evidence>
<gene>
    <name evidence="11" type="ORF">SCAL_000117</name>
</gene>
<dbReference type="NCBIfam" id="TIGR02179">
    <property type="entry name" value="PorD_KorD"/>
    <property type="match status" value="1"/>
</dbReference>
<comment type="subunit">
    <text evidence="2">Heterotetramer of one alpha, one beta, one delta and one gamma chain.</text>
</comment>
<dbReference type="SUPFAM" id="SSF54862">
    <property type="entry name" value="4Fe-4S ferredoxins"/>
    <property type="match status" value="1"/>
</dbReference>
<keyword evidence="8" id="KW-0408">Iron</keyword>
<dbReference type="STRING" id="1838285.SCAL_000117"/>
<dbReference type="PANTHER" id="PTHR43724:SF1">
    <property type="entry name" value="PYRUVATE SYNTHASE SUBUNIT PORD"/>
    <property type="match status" value="1"/>
</dbReference>
<sequence>MKLRIGAIADPGTSVVNLTGGWRTEAPRIEQTLCIRCFNCVIYCPESAVHYSEERGIEFDYDYCKGCGICANECSGRAIYMEMEEK</sequence>
<evidence type="ECO:0000256" key="9">
    <source>
        <dbReference type="ARBA" id="ARBA00023014"/>
    </source>
</evidence>
<feature type="domain" description="4Fe-4S ferredoxin-type" evidence="10">
    <location>
        <begin position="25"/>
        <end position="54"/>
    </location>
</feature>
<evidence type="ECO:0000313" key="11">
    <source>
        <dbReference type="EMBL" id="OFV68441.1"/>
    </source>
</evidence>
<dbReference type="Gene3D" id="3.30.70.20">
    <property type="match status" value="1"/>
</dbReference>
<name>A0A1F2PCN0_9EURY</name>
<dbReference type="InterPro" id="IPR017896">
    <property type="entry name" value="4Fe4S_Fe-S-bd"/>
</dbReference>
<keyword evidence="3" id="KW-0813">Transport</keyword>
<keyword evidence="12" id="KW-1185">Reference proteome</keyword>
<comment type="cofactor">
    <cofactor evidence="1">
        <name>[4Fe-4S] cluster</name>
        <dbReference type="ChEBI" id="CHEBI:49883"/>
    </cofactor>
</comment>
<protein>
    <submittedName>
        <fullName evidence="11">Pyuvate ferredoxin oxidoreductase subunit delta</fullName>
    </submittedName>
</protein>